<organism evidence="1">
    <name type="scientific">marine metagenome</name>
    <dbReference type="NCBI Taxonomy" id="408172"/>
    <lineage>
        <taxon>unclassified sequences</taxon>
        <taxon>metagenomes</taxon>
        <taxon>ecological metagenomes</taxon>
    </lineage>
</organism>
<evidence type="ECO:0008006" key="2">
    <source>
        <dbReference type="Google" id="ProtNLM"/>
    </source>
</evidence>
<proteinExistence type="predicted"/>
<dbReference type="AlphaFoldDB" id="A0A382JJU4"/>
<reference evidence="1" key="1">
    <citation type="submission" date="2018-05" db="EMBL/GenBank/DDBJ databases">
        <authorList>
            <person name="Lanie J.A."/>
            <person name="Ng W.-L."/>
            <person name="Kazmierczak K.M."/>
            <person name="Andrzejewski T.M."/>
            <person name="Davidsen T.M."/>
            <person name="Wayne K.J."/>
            <person name="Tettelin H."/>
            <person name="Glass J.I."/>
            <person name="Rusch D."/>
            <person name="Podicherti R."/>
            <person name="Tsui H.-C.T."/>
            <person name="Winkler M.E."/>
        </authorList>
    </citation>
    <scope>NUCLEOTIDE SEQUENCE</scope>
</reference>
<gene>
    <name evidence="1" type="ORF">METZ01_LOCUS265528</name>
</gene>
<feature type="non-terminal residue" evidence="1">
    <location>
        <position position="127"/>
    </location>
</feature>
<sequence>MKLLITTICSLLITLSFNALAVTENTNKDIESIIKEAIANPTRPAKDTQRDADRKPDDVMIFSSIKSGDVVADIGSAGGYYTRILSDIVGSKGHVYGFNGIEFARIFKNGNPTDPIATERENVTSIM</sequence>
<dbReference type="EMBL" id="UINC01074963">
    <property type="protein sequence ID" value="SVC12674.1"/>
    <property type="molecule type" value="Genomic_DNA"/>
</dbReference>
<evidence type="ECO:0000313" key="1">
    <source>
        <dbReference type="EMBL" id="SVC12674.1"/>
    </source>
</evidence>
<accession>A0A382JJU4</accession>
<dbReference type="Gene3D" id="3.40.50.150">
    <property type="entry name" value="Vaccinia Virus protein VP39"/>
    <property type="match status" value="1"/>
</dbReference>
<name>A0A382JJU4_9ZZZZ</name>
<dbReference type="InterPro" id="IPR029063">
    <property type="entry name" value="SAM-dependent_MTases_sf"/>
</dbReference>
<dbReference type="SUPFAM" id="SSF53335">
    <property type="entry name" value="S-adenosyl-L-methionine-dependent methyltransferases"/>
    <property type="match status" value="1"/>
</dbReference>
<protein>
    <recommendedName>
        <fullName evidence="2">Methyltransferase type 11 domain-containing protein</fullName>
    </recommendedName>
</protein>